<sequence length="92" mass="10341">MIEHFGVDISALRGFTTLVNLLEPGNQFFCPLNGTLLTDQDPKWGTGMYLLAIAYELTAIKEFNRIYVSPLKKVEMLVKDHGRQNCEPIASP</sequence>
<comment type="caution">
    <text evidence="1">The sequence shown here is derived from an EMBL/GenBank/DDBJ whole genome shotgun (WGS) entry which is preliminary data.</text>
</comment>
<protein>
    <submittedName>
        <fullName evidence="1">Uncharacterized protein</fullName>
    </submittedName>
</protein>
<organism evidence="1 2">
    <name type="scientific">Candidatus Roizmanbacteria bacterium GW2011_GWA2_35_8</name>
    <dbReference type="NCBI Taxonomy" id="1618479"/>
    <lineage>
        <taxon>Bacteria</taxon>
        <taxon>Candidatus Roizmaniibacteriota</taxon>
    </lineage>
</organism>
<evidence type="ECO:0000313" key="2">
    <source>
        <dbReference type="Proteomes" id="UP000034536"/>
    </source>
</evidence>
<proteinExistence type="predicted"/>
<reference evidence="1 2" key="1">
    <citation type="journal article" date="2015" name="Nature">
        <title>rRNA introns, odd ribosomes, and small enigmatic genomes across a large radiation of phyla.</title>
        <authorList>
            <person name="Brown C.T."/>
            <person name="Hug L.A."/>
            <person name="Thomas B.C."/>
            <person name="Sharon I."/>
            <person name="Castelle C.J."/>
            <person name="Singh A."/>
            <person name="Wilkins M.J."/>
            <person name="Williams K.H."/>
            <person name="Banfield J.F."/>
        </authorList>
    </citation>
    <scope>NUCLEOTIDE SEQUENCE [LARGE SCALE GENOMIC DNA]</scope>
</reference>
<dbReference type="EMBL" id="LBQX01000021">
    <property type="protein sequence ID" value="KKP86519.1"/>
    <property type="molecule type" value="Genomic_DNA"/>
</dbReference>
<accession>A0A0G0CX64</accession>
<name>A0A0G0CX64_9BACT</name>
<gene>
    <name evidence="1" type="ORF">UR89_C0021G0021</name>
</gene>
<dbReference type="Proteomes" id="UP000034536">
    <property type="component" value="Unassembled WGS sequence"/>
</dbReference>
<dbReference type="AlphaFoldDB" id="A0A0G0CX64"/>
<evidence type="ECO:0000313" key="1">
    <source>
        <dbReference type="EMBL" id="KKP86519.1"/>
    </source>
</evidence>